<dbReference type="AlphaFoldDB" id="A0A0K0E364"/>
<keyword evidence="3" id="KW-1185">Reference proteome</keyword>
<organism evidence="4">
    <name type="scientific">Strongyloides stercoralis</name>
    <name type="common">Threadworm</name>
    <dbReference type="NCBI Taxonomy" id="6248"/>
    <lineage>
        <taxon>Eukaryota</taxon>
        <taxon>Metazoa</taxon>
        <taxon>Ecdysozoa</taxon>
        <taxon>Nematoda</taxon>
        <taxon>Chromadorea</taxon>
        <taxon>Rhabditida</taxon>
        <taxon>Tylenchina</taxon>
        <taxon>Panagrolaimomorpha</taxon>
        <taxon>Strongyloidoidea</taxon>
        <taxon>Strongyloididae</taxon>
        <taxon>Strongyloides</taxon>
    </lineage>
</organism>
<sequence length="319" mass="36670">MNSPYKNNITYDGNLLLSPFNSTKTNEKEYTHELLFNSTTLKPPHVQKKSPLMTYYYVISAFFVIALLVVLCYFLHKLCQSKKIISKKSATSEFKQQKDLRNGKPKKKHLYDPKEHMNTRDKEEAKLMRDVSFNVNKLIKSGKSINPVLPVNNSQPQIFNNINNIGDSKDKPSIFSPNNSLGIRENGDIFESLEIKDETKNDILNNERKRNNQMDGFQLKNNSTLPIQKNIVKPKKMQDDMEKPKIEKKTKVVEGKFHDAIKSNDKKTKNDIKCTCYNDNSDRKTIAFTAIGGKEKWKTVDEKDTVSNFSFQISSVNSS</sequence>
<evidence type="ECO:0000256" key="1">
    <source>
        <dbReference type="SAM" id="MobiDB-lite"/>
    </source>
</evidence>
<evidence type="ECO:0000256" key="2">
    <source>
        <dbReference type="SAM" id="Phobius"/>
    </source>
</evidence>
<feature type="region of interest" description="Disordered" evidence="1">
    <location>
        <begin position="95"/>
        <end position="119"/>
    </location>
</feature>
<feature type="transmembrane region" description="Helical" evidence="2">
    <location>
        <begin position="55"/>
        <end position="75"/>
    </location>
</feature>
<reference evidence="4" key="1">
    <citation type="submission" date="2015-08" db="UniProtKB">
        <authorList>
            <consortium name="WormBaseParasite"/>
        </authorList>
    </citation>
    <scope>IDENTIFICATION</scope>
</reference>
<keyword evidence="2" id="KW-0472">Membrane</keyword>
<evidence type="ECO:0000313" key="5">
    <source>
        <dbReference type="WBParaSite" id="TCONS_00005662.p1"/>
    </source>
</evidence>
<dbReference type="WBParaSite" id="SSTP_0000393500.1">
    <property type="protein sequence ID" value="SSTP_0000393500.1"/>
    <property type="gene ID" value="SSTP_0000393500"/>
</dbReference>
<keyword evidence="2" id="KW-1133">Transmembrane helix</keyword>
<keyword evidence="2" id="KW-0812">Transmembrane</keyword>
<accession>A0A0K0E364</accession>
<protein>
    <submittedName>
        <fullName evidence="4 5">Uncharacterized protein</fullName>
    </submittedName>
</protein>
<feature type="compositionally biased region" description="Basic and acidic residues" evidence="1">
    <location>
        <begin position="110"/>
        <end position="119"/>
    </location>
</feature>
<evidence type="ECO:0000313" key="4">
    <source>
        <dbReference type="WBParaSite" id="SSTP_0000393500.1"/>
    </source>
</evidence>
<dbReference type="WBParaSite" id="TCONS_00005662.p1">
    <property type="protein sequence ID" value="TCONS_00005662.p1"/>
    <property type="gene ID" value="XLOC_003916"/>
</dbReference>
<name>A0A0K0E364_STRER</name>
<proteinExistence type="predicted"/>
<evidence type="ECO:0000313" key="3">
    <source>
        <dbReference type="Proteomes" id="UP000035681"/>
    </source>
</evidence>
<dbReference type="Proteomes" id="UP000035681">
    <property type="component" value="Unplaced"/>
</dbReference>